<name>A0A4R1HGB1_9GAMM</name>
<comment type="caution">
    <text evidence="1">The sequence shown here is derived from an EMBL/GenBank/DDBJ whole genome shotgun (WGS) entry which is preliminary data.</text>
</comment>
<sequence>MSRPTLLSVIELGGYPDFRPLYEKAGYNVLTETRMRKAMATIRKKTPRVIVAEFNFQSDFRDRTSSLESMMSVVERLPDTKVVVFYEKEYAHQFERLLNVCSFHRTFTFPIPEEELLACVQALL</sequence>
<proteinExistence type="predicted"/>
<dbReference type="RefSeq" id="WP_207891848.1">
    <property type="nucleotide sequence ID" value="NZ_SMFX01000001.1"/>
</dbReference>
<dbReference type="AlphaFoldDB" id="A0A4R1HGB1"/>
<evidence type="ECO:0000313" key="1">
    <source>
        <dbReference type="EMBL" id="TCK18349.1"/>
    </source>
</evidence>
<organism evidence="1 2">
    <name type="scientific">Thiogranum longum</name>
    <dbReference type="NCBI Taxonomy" id="1537524"/>
    <lineage>
        <taxon>Bacteria</taxon>
        <taxon>Pseudomonadati</taxon>
        <taxon>Pseudomonadota</taxon>
        <taxon>Gammaproteobacteria</taxon>
        <taxon>Chromatiales</taxon>
        <taxon>Ectothiorhodospiraceae</taxon>
        <taxon>Thiogranum</taxon>
    </lineage>
</organism>
<evidence type="ECO:0000313" key="2">
    <source>
        <dbReference type="Proteomes" id="UP000295707"/>
    </source>
</evidence>
<reference evidence="1 2" key="1">
    <citation type="submission" date="2019-03" db="EMBL/GenBank/DDBJ databases">
        <title>Genomic Encyclopedia of Type Strains, Phase IV (KMG-IV): sequencing the most valuable type-strain genomes for metagenomic binning, comparative biology and taxonomic classification.</title>
        <authorList>
            <person name="Goeker M."/>
        </authorList>
    </citation>
    <scope>NUCLEOTIDE SEQUENCE [LARGE SCALE GENOMIC DNA]</scope>
    <source>
        <strain evidence="1 2">DSM 19610</strain>
    </source>
</reference>
<dbReference type="EMBL" id="SMFX01000001">
    <property type="protein sequence ID" value="TCK18349.1"/>
    <property type="molecule type" value="Genomic_DNA"/>
</dbReference>
<evidence type="ECO:0008006" key="3">
    <source>
        <dbReference type="Google" id="ProtNLM"/>
    </source>
</evidence>
<dbReference type="Proteomes" id="UP000295707">
    <property type="component" value="Unassembled WGS sequence"/>
</dbReference>
<protein>
    <recommendedName>
        <fullName evidence="3">Response regulatory domain-containing protein</fullName>
    </recommendedName>
</protein>
<accession>A0A4R1HGB1</accession>
<keyword evidence="2" id="KW-1185">Reference proteome</keyword>
<gene>
    <name evidence="1" type="ORF">DFR30_1627</name>
</gene>